<name>A0ABW7JEM5_9VIBR</name>
<dbReference type="RefSeq" id="WP_394633068.1">
    <property type="nucleotide sequence ID" value="NZ_JBIHSE010000002.1"/>
</dbReference>
<keyword evidence="4" id="KW-1185">Reference proteome</keyword>
<dbReference type="Pfam" id="PF01345">
    <property type="entry name" value="DUF11"/>
    <property type="match status" value="3"/>
</dbReference>
<dbReference type="EMBL" id="JBIHSE010000002">
    <property type="protein sequence ID" value="MFH0274613.1"/>
    <property type="molecule type" value="Genomic_DNA"/>
</dbReference>
<accession>A0ABW7JEM5</accession>
<proteinExistence type="predicted"/>
<feature type="region of interest" description="Disordered" evidence="1">
    <location>
        <begin position="583"/>
        <end position="610"/>
    </location>
</feature>
<dbReference type="NCBIfam" id="TIGR01451">
    <property type="entry name" value="B_ant_repeat"/>
    <property type="match status" value="8"/>
</dbReference>
<evidence type="ECO:0000259" key="2">
    <source>
        <dbReference type="Pfam" id="PF01345"/>
    </source>
</evidence>
<feature type="domain" description="DUF11" evidence="2">
    <location>
        <begin position="2672"/>
        <end position="2790"/>
    </location>
</feature>
<feature type="domain" description="DUF11" evidence="2">
    <location>
        <begin position="2399"/>
        <end position="2531"/>
    </location>
</feature>
<evidence type="ECO:0000313" key="4">
    <source>
        <dbReference type="Proteomes" id="UP001607221"/>
    </source>
</evidence>
<evidence type="ECO:0000256" key="1">
    <source>
        <dbReference type="SAM" id="MobiDB-lite"/>
    </source>
</evidence>
<dbReference type="PANTHER" id="PTHR34819:SF3">
    <property type="entry name" value="CELL SURFACE PROTEIN"/>
    <property type="match status" value="1"/>
</dbReference>
<gene>
    <name evidence="3" type="ORF">ACGRHZ_25405</name>
</gene>
<dbReference type="InterPro" id="IPR001434">
    <property type="entry name" value="OmcB-like_DUF11"/>
</dbReference>
<organism evidence="3 4">
    <name type="scientific">Vibrio jasicida</name>
    <dbReference type="NCBI Taxonomy" id="766224"/>
    <lineage>
        <taxon>Bacteria</taxon>
        <taxon>Pseudomonadati</taxon>
        <taxon>Pseudomonadota</taxon>
        <taxon>Gammaproteobacteria</taxon>
        <taxon>Vibrionales</taxon>
        <taxon>Vibrionaceae</taxon>
        <taxon>Vibrio</taxon>
    </lineage>
</organism>
<dbReference type="PANTHER" id="PTHR34819">
    <property type="entry name" value="LARGE CYSTEINE-RICH PERIPLASMIC PROTEIN OMCB"/>
    <property type="match status" value="1"/>
</dbReference>
<dbReference type="InterPro" id="IPR051172">
    <property type="entry name" value="Chlamydia_OmcB"/>
</dbReference>
<feature type="domain" description="DUF11" evidence="2">
    <location>
        <begin position="3360"/>
        <end position="3499"/>
    </location>
</feature>
<reference evidence="3 4" key="1">
    <citation type="submission" date="2024-10" db="EMBL/GenBank/DDBJ databases">
        <authorList>
            <person name="Yibar A."/>
            <person name="Saticioglu I.B."/>
            <person name="Duman M."/>
            <person name="Ajmi N."/>
            <person name="Gurler F."/>
            <person name="Ay H."/>
            <person name="Onuk E."/>
            <person name="Guler S."/>
            <person name="Romalde J.L."/>
        </authorList>
    </citation>
    <scope>NUCLEOTIDE SEQUENCE [LARGE SCALE GENOMIC DNA]</scope>
    <source>
        <strain evidence="3 4">1-TCBS-A</strain>
    </source>
</reference>
<protein>
    <recommendedName>
        <fullName evidence="2">DUF11 domain-containing protein</fullName>
    </recommendedName>
</protein>
<dbReference type="InterPro" id="IPR047589">
    <property type="entry name" value="DUF11_rpt"/>
</dbReference>
<dbReference type="Gene3D" id="2.60.40.740">
    <property type="match status" value="1"/>
</dbReference>
<dbReference type="Proteomes" id="UP001607221">
    <property type="component" value="Unassembled WGS sequence"/>
</dbReference>
<evidence type="ECO:0000313" key="3">
    <source>
        <dbReference type="EMBL" id="MFH0274613.1"/>
    </source>
</evidence>
<sequence length="3772" mass="405448">MSRKSIVPIVQRYLALFLLMFLLPFKALAAGEIEISFSPTFGLPYENGQVITYSIEVRNTTISTISDVSVTNAIWDVMSGSSRAFSSVKITDTHTLGTNAGSYSSSNSNLNVTGANLLPLGRITYQIEATVADDAAEDIVLGNTEVKGTVSGTETTFTNTDTITFPPAEYDYLLEEYVNPEEYEVGGTLTYSLTATNNGAYAVKGLDIEQEFASLTGQKLDGSTGDAFSSVTISAVASSGSDAGNFATTGDLSVTDAEISVGGYITYTIKATVAADLVSDIDTQASSTTRAGTVDSNPLSTPPADPDIELEHTLNSTSPYLINGEVDFELKVSNNGGAIAHNYHVKQNIKDLVSRNGLANNLSPSYDNTDVDGNPFTTWDISVSSIGSNSLSDYQGSSQTDVDFDDTVSIYPGESITYQIKATLTPITIGTLQGFTASVTDESGSLVESSSISDTVDAEKVLSVTDSDISISKTTSASEYVPGGEIEYEITVTNGSSKYFANNLLVQDNLTCVVTEQAGGAGDGQAFEKWKVEVISGEDSIGSDPGSFSYGAWTSSPLSLTPDIAPGKTIKYKLTAKTNDTSTGLILDDDPSCSNDNVTEEGSGVQTPDDNLRASKDVDSRFYSSGQTLTYTITVTNDGDGFANQVQVLDDLNSVKTTDINGKEINAYSDWTITAEAFKDDGTPATASNTGITGEVKHPDNLNVIATLQPHSYIEYTIVAQTNPLANGHISNEVTVDGSVYADRGSDPRDFAIALNKRVKTNTDSGFHGEQTAYSKLDTEVTYQISLKNDKENGYATNVAVKDTLSSISAKILEPDTTSKQVFKSWTISAEIISDDPQLDGNPAYTDVGTFAPNTDLDTTAQIPPNVEVVYTIVAQIDRSNESEIIYSRFDNTAEIKTPDSTVQSSASDTVIVYPHDPKVIVAKTTPDDSFVPGQWVNFKITIVNTGPGYANEVRVTDDIKGLNAFSEWEITASTDSNNSPFKTGSYAGEKSGYPNNGNIDSRIDIDPKINGVEGYVVYNVRGKVKDDYIEDEIANTAEIYDPSTNLNQSSSAEIGGTSGDSLNVSILKTADKVRFVPGDDVTYEIRVLNNGANVESGLKVVDLLTDIRSVLANDKDNRYENYPNQSPFEYWQFDFDDGGGFQSQTTEDFIYPPGDASNTMTLAAGELRTFRIKARVKDNVIGSQDSMGNLNDKIENDAYVYRDFGQVTEESHLSHHEMERAYNGGDVVRKLLVNGVESRFYSPGDTLTYQVTVSSQTGYVNDHAVSENITGVTTQLLDGSLATPFDKGFTVDVSKDDSNGGDGTTDGTLDGTVADNKDINTTIDVAGKDSVTFEVVGVVREDATGTITIGGITVIPNSYHLAFSKTVDQSSYEPGQPLVYRLTIENDGKGNAYNIPVIDRLSNIMVDLVDGTSGKAFDSGWTVVPRIVSGSSLAILDLDGKIADNADIDTHASIPKGTIIEYVVTAKVNNNAVGEILNLLTVDGDTVSAETKASAEKYDFSKHVTKIYDQDGTTELSGGYTPGGYIEYEISLKNLNNVHINGMPIKDEISKIQTDYFDGSGKGRAFDSWTIVTSVDSSGISDAGSVSNNSDIDTKFNLAANEFATGGTFVTYTIKAKISEKAIGQILNVAVVDKSHNLPSEPVNMLPVNIVKSHKAYTDTSLATHKTTYNHTTDGEKIVYHLRIENNGKGLEYNKSLKELFSNVKVRVAQNAAGESDSQTLPAFDQYGWTVTATTSGEATTLIDGYTGGANADIDISVLSIAPGGWIDFVMESQIRQDALDQIVATPKYNGSNFNSAKVTPEGSNLSVSKEIVSIDGKSYVSGDTYKPEDEVIYKFTVINTEPVWRDQTVIQDIVSNVRVEVIGGTTKSAFSDTDISHAFTSTGTTGTQDTYIESYDATDDLDLLVDIAPEEVIEFTVKGKVRPDALGDIDGNTGKAGNQSDTTDVIPPVVPVLNFEKSVLSTTADSGTCTFPSTTGTGCHYNPNGQVQYQVSVTNVGDSITNGATIVDELNTIDTSDGKAAFQDYSVAIVSAPDADRFSITGNYQGTVPLNAAFDLMPGDTVVFEIDGTVAADATGTITNVAKVNGVDSNAVVLDPGTSSLIAQKSTDTPTYTPGSEVRYQMRVRNETANNELIDIRDIISNYKVEVADGTEQVALKDWTVSAQIITDGNPAYTDISNLNSVAPNTDIDVTVQMGGKAADDTYTEILIEVVGHARDDAVGEFTNQLQGKLNSGTNYFTYNLKEKVIIPEPGTLTVSKVTSITPAIYHPGDTIGYDIEVKNTGTGYATDVLISDLWKTIRAEKAGATLPVRAFDSWSATSVSVDGTDPTLTQPIAGSEVTGDNGYQIRYNIHPDHTVKLHVEGVVKADLVGDITNVVEVSDSSGSQTADATYVAATADLTVDKTVDKSQYESGDKLTYTITIENTTANWASDVSIKDLVNDITSTSITGATVKAFESGTIFFNASSQTGDTKFPSSTGEFLDGSLDISPNDVVTITAEGELDPEVVGDVTNQVEVTYNGSTKTAEATSTATIPDLTFTKEPMVEFYSPNQAAGYILKIVNEGNSYANDINLKDEIGALTVNTIDGSANQAFLQWAVQYVTGSSLTTVDANSLVVDKDIDYNIDLAPNDTITLYVIGLVNPEATGDIVNTATLNHNSKDVTETATLKPRPGDIVLEKTTDERYYQPGEFSTFRVKVTNNGSGFAADVKVEDIISSLEVETSGGAIEPAFNDWTIVTTKGDPRTNIDTVPGPNGDISTNLDIAPGDTVEFAITGTVNSSAVANIVNTATAEFGGATTDATAALETLPEEVWIEKTAESPIYIPGEEAVFHVRVYNGTDGFDNDIELDDILSGIKAINIYGVNERAFESWTIETTKSDSRTTITPMPVDNQDIRSVIDIAPHDIVEFTITVKTNPLAASEITNTATADLNGTTQQSSATIQPQSQGISIEKTADTEYYVPGTEATFRVKVKNEGTVPATDVGVKDAISNIEVVRLDGTTVKAFDSWRIDINKGNPETDITNIPSVNADIDSTLTIAANDEVEFVITGLVNQYAIGEIENTASATFRGDTQDATATLLAMPESVKLEKTVDDEYYRPGENVTYHVVLSNESGSFTEEIVLKDLISELKVNTIHDTEAPAFTSWSMTSSYNDDRTIVLPQIQGDNLDVNSRVIIAPNDQLDIEITGVVNADAMGEITNHAYAYDKSESDVLADDFATIKPLPIILSVTKVADKAEYTNDDDEITFTMTATNRGSADAESVNLLDEIDKLIGNNGNPLFTTWKATITELKSGVVVSVDSDSNVDSNHAMKAYQGNEYEIVVKGEINRGIDDNFTNVFTAAASTGETASANVTIKVKKQAYNEGMLKVTKVASKSEASVGEVVEYEVTITNENDNPFTGVRLVDRYPGGFAYIPDSTEMVNSGPDGVFDTADDIQITVEPTKTNQLFFEVGDMNIYGNGDSQTADAIRIRYLMRVSVGATFGVYTNTAWAEAPPAESFSAQNTTTNYVVKSNLASATVEVMPDKVFDTASIIGKVFEDHNGDGFQADATADDIYIDVDLAEGDYIPNSTFITQDGVETQLKDANVKLKGQDVVMSSVDKGYEVDELYGLSRNRTIEGSNKVAFQFKTRTRQGFPFKVTTDNGTYIEFDMQGNATTKHKGDKKKGLSAENIDVIRNLYRDGDDYLWEIVVENKGIYEDGIPGVRLLTVEGIIIETDQYGRYHVPDQWVLNKKGKQFLVKVDTDSLPTGMKVISENPKVRRITPNKLTKFNFSIKSSGDD</sequence>
<comment type="caution">
    <text evidence="3">The sequence shown here is derived from an EMBL/GenBank/DDBJ whole genome shotgun (WGS) entry which is preliminary data.</text>
</comment>